<dbReference type="Gene3D" id="1.20.5.340">
    <property type="match status" value="1"/>
</dbReference>
<evidence type="ECO:0008006" key="4">
    <source>
        <dbReference type="Google" id="ProtNLM"/>
    </source>
</evidence>
<protein>
    <recommendedName>
        <fullName evidence="4">L1 transposable element RRM domain-containing protein</fullName>
    </recommendedName>
</protein>
<keyword evidence="3" id="KW-1185">Reference proteome</keyword>
<evidence type="ECO:0000313" key="3">
    <source>
        <dbReference type="Proteomes" id="UP001066276"/>
    </source>
</evidence>
<sequence length="380" mass="43144">MPGSKLNRKPIGKPARQLLFSEAHHHKRPTSMTTGPHASSPPIQPIAMSDKEQSTTMEWILQEITAVSRRIEVMNASTSSLTLETKSMRSDIAGFQSRVTGLEHRMGSLETQVATSQDRDQDLLYLRSKLTDLEDRSRRDNIHLLGIPENEEGTDIQAFLGSTLPKLTSLDFDPPLEFQRAHRVGPKRSDTSSRPRPIIACLLRHNQTRQILQAALNHGLFQIGQHDIRITANYSKDTNERRKAFLALRPRLCQQEMKYGLFDPARMWVTKNSVYKDFYNPEELRLFLDSFQHQPMDSISTSRPQDASGDDEVSGTFPPGLEKESTTQYDANTCQRGRDLERLARSHDDRGQVLHAVAVHTQLSERDKFRSPLKPTIVSP</sequence>
<gene>
    <name evidence="2" type="ORF">NDU88_004315</name>
</gene>
<feature type="compositionally biased region" description="Polar residues" evidence="1">
    <location>
        <begin position="296"/>
        <end position="305"/>
    </location>
</feature>
<accession>A0AAV7VID6</accession>
<name>A0AAV7VID6_PLEWA</name>
<dbReference type="AlphaFoldDB" id="A0AAV7VID6"/>
<feature type="region of interest" description="Disordered" evidence="1">
    <location>
        <begin position="296"/>
        <end position="330"/>
    </location>
</feature>
<dbReference type="Gene3D" id="3.30.70.1820">
    <property type="entry name" value="L1 transposable element, RRM domain"/>
    <property type="match status" value="1"/>
</dbReference>
<feature type="region of interest" description="Disordered" evidence="1">
    <location>
        <begin position="26"/>
        <end position="54"/>
    </location>
</feature>
<dbReference type="InterPro" id="IPR004244">
    <property type="entry name" value="Transposase_22"/>
</dbReference>
<dbReference type="PANTHER" id="PTHR11505">
    <property type="entry name" value="L1 TRANSPOSABLE ELEMENT-RELATED"/>
    <property type="match status" value="1"/>
</dbReference>
<dbReference type="Proteomes" id="UP001066276">
    <property type="component" value="Chromosome 2_1"/>
</dbReference>
<proteinExistence type="predicted"/>
<evidence type="ECO:0000256" key="1">
    <source>
        <dbReference type="SAM" id="MobiDB-lite"/>
    </source>
</evidence>
<comment type="caution">
    <text evidence="2">The sequence shown here is derived from an EMBL/GenBank/DDBJ whole genome shotgun (WGS) entry which is preliminary data.</text>
</comment>
<reference evidence="2" key="1">
    <citation type="journal article" date="2022" name="bioRxiv">
        <title>Sequencing and chromosome-scale assembly of the giantPleurodeles waltlgenome.</title>
        <authorList>
            <person name="Brown T."/>
            <person name="Elewa A."/>
            <person name="Iarovenko S."/>
            <person name="Subramanian E."/>
            <person name="Araus A.J."/>
            <person name="Petzold A."/>
            <person name="Susuki M."/>
            <person name="Suzuki K.-i.T."/>
            <person name="Hayashi T."/>
            <person name="Toyoda A."/>
            <person name="Oliveira C."/>
            <person name="Osipova E."/>
            <person name="Leigh N.D."/>
            <person name="Simon A."/>
            <person name="Yun M.H."/>
        </authorList>
    </citation>
    <scope>NUCLEOTIDE SEQUENCE</scope>
    <source>
        <strain evidence="2">20211129_DDA</strain>
        <tissue evidence="2">Liver</tissue>
    </source>
</reference>
<organism evidence="2 3">
    <name type="scientific">Pleurodeles waltl</name>
    <name type="common">Iberian ribbed newt</name>
    <dbReference type="NCBI Taxonomy" id="8319"/>
    <lineage>
        <taxon>Eukaryota</taxon>
        <taxon>Metazoa</taxon>
        <taxon>Chordata</taxon>
        <taxon>Craniata</taxon>
        <taxon>Vertebrata</taxon>
        <taxon>Euteleostomi</taxon>
        <taxon>Amphibia</taxon>
        <taxon>Batrachia</taxon>
        <taxon>Caudata</taxon>
        <taxon>Salamandroidea</taxon>
        <taxon>Salamandridae</taxon>
        <taxon>Pleurodelinae</taxon>
        <taxon>Pleurodeles</taxon>
    </lineage>
</organism>
<dbReference type="EMBL" id="JANPWB010000003">
    <property type="protein sequence ID" value="KAJ1200491.1"/>
    <property type="molecule type" value="Genomic_DNA"/>
</dbReference>
<evidence type="ECO:0000313" key="2">
    <source>
        <dbReference type="EMBL" id="KAJ1200491.1"/>
    </source>
</evidence>